<dbReference type="OMA" id="HFCAVIP"/>
<keyword evidence="4" id="KW-0479">Metal-binding</keyword>
<evidence type="ECO:0000259" key="20">
    <source>
        <dbReference type="PROSITE" id="PS51194"/>
    </source>
</evidence>
<dbReference type="PROSITE" id="PS50137">
    <property type="entry name" value="DS_RBD"/>
    <property type="match status" value="1"/>
</dbReference>
<dbReference type="PANTHER" id="PTHR14950:SF37">
    <property type="entry name" value="ENDORIBONUCLEASE DICER"/>
    <property type="match status" value="1"/>
</dbReference>
<dbReference type="SMART" id="SM00487">
    <property type="entry name" value="DEXDc"/>
    <property type="match status" value="1"/>
</dbReference>
<evidence type="ECO:0000256" key="3">
    <source>
        <dbReference type="ARBA" id="ARBA00022721"/>
    </source>
</evidence>
<dbReference type="SMART" id="SM00535">
    <property type="entry name" value="RIBOc"/>
    <property type="match status" value="2"/>
</dbReference>
<dbReference type="InterPro" id="IPR038248">
    <property type="entry name" value="Dicer_dimer_sf"/>
</dbReference>
<dbReference type="InterPro" id="IPR027417">
    <property type="entry name" value="P-loop_NTPase"/>
</dbReference>
<feature type="region of interest" description="Disordered" evidence="16">
    <location>
        <begin position="1474"/>
        <end position="1515"/>
    </location>
</feature>
<dbReference type="CDD" id="cd00593">
    <property type="entry name" value="RIBOc"/>
    <property type="match status" value="2"/>
</dbReference>
<keyword evidence="23" id="KW-1185">Reference proteome</keyword>
<feature type="compositionally biased region" description="Basic and acidic residues" evidence="16">
    <location>
        <begin position="1474"/>
        <end position="1487"/>
    </location>
</feature>
<dbReference type="FunFam" id="1.10.1520.10:FF:000015">
    <property type="entry name" value="Dicer-like protein 1"/>
    <property type="match status" value="1"/>
</dbReference>
<dbReference type="STRING" id="665079.A7EYF3"/>
<dbReference type="GO" id="GO:0005524">
    <property type="term" value="F:ATP binding"/>
    <property type="evidence" value="ECO:0007669"/>
    <property type="project" value="UniProtKB-KW"/>
</dbReference>
<feature type="domain" description="Helicase C-terminal" evidence="20">
    <location>
        <begin position="453"/>
        <end position="628"/>
    </location>
</feature>
<dbReference type="EMBL" id="CH476635">
    <property type="protein sequence ID" value="EDN94495.1"/>
    <property type="molecule type" value="Genomic_DNA"/>
</dbReference>
<feature type="domain" description="DRBM" evidence="17">
    <location>
        <begin position="1393"/>
        <end position="1472"/>
    </location>
</feature>
<dbReference type="GO" id="GO:0051607">
    <property type="term" value="P:defense response to virus"/>
    <property type="evidence" value="ECO:0007669"/>
    <property type="project" value="UniProtKB-KW"/>
</dbReference>
<organism evidence="22 23">
    <name type="scientific">Sclerotinia sclerotiorum (strain ATCC 18683 / 1980 / Ss-1)</name>
    <name type="common">White mold</name>
    <name type="synonym">Whetzelinia sclerotiorum</name>
    <dbReference type="NCBI Taxonomy" id="665079"/>
    <lineage>
        <taxon>Eukaryota</taxon>
        <taxon>Fungi</taxon>
        <taxon>Dikarya</taxon>
        <taxon>Ascomycota</taxon>
        <taxon>Pezizomycotina</taxon>
        <taxon>Leotiomycetes</taxon>
        <taxon>Helotiales</taxon>
        <taxon>Sclerotiniaceae</taxon>
        <taxon>Sclerotinia</taxon>
    </lineage>
</organism>
<dbReference type="Pfam" id="PF00270">
    <property type="entry name" value="DEAD"/>
    <property type="match status" value="1"/>
</dbReference>
<dbReference type="RefSeq" id="XP_001588821.1">
    <property type="nucleotide sequence ID" value="XM_001588771.1"/>
</dbReference>
<evidence type="ECO:0000256" key="4">
    <source>
        <dbReference type="ARBA" id="ARBA00022723"/>
    </source>
</evidence>
<dbReference type="CDD" id="cd18034">
    <property type="entry name" value="DEXHc_dicer"/>
    <property type="match status" value="1"/>
</dbReference>
<evidence type="ECO:0000256" key="5">
    <source>
        <dbReference type="ARBA" id="ARBA00022737"/>
    </source>
</evidence>
<keyword evidence="6" id="KW-0547">Nucleotide-binding</keyword>
<dbReference type="Proteomes" id="UP000001312">
    <property type="component" value="Unassembled WGS sequence"/>
</dbReference>
<dbReference type="SUPFAM" id="SSF52540">
    <property type="entry name" value="P-loop containing nucleoside triphosphate hydrolases"/>
    <property type="match status" value="1"/>
</dbReference>
<dbReference type="GO" id="GO:0005634">
    <property type="term" value="C:nucleus"/>
    <property type="evidence" value="ECO:0000318"/>
    <property type="project" value="GO_Central"/>
</dbReference>
<dbReference type="CDD" id="cd18802">
    <property type="entry name" value="SF2_C_dicer"/>
    <property type="match status" value="1"/>
</dbReference>
<comment type="cofactor">
    <cofactor evidence="1">
        <name>Mn(2+)</name>
        <dbReference type="ChEBI" id="CHEBI:29035"/>
    </cofactor>
</comment>
<dbReference type="SMART" id="SM00490">
    <property type="entry name" value="HELICc"/>
    <property type="match status" value="1"/>
</dbReference>
<evidence type="ECO:0000256" key="13">
    <source>
        <dbReference type="ARBA" id="ARBA00023211"/>
    </source>
</evidence>
<dbReference type="InterPro" id="IPR014001">
    <property type="entry name" value="Helicase_ATP-bd"/>
</dbReference>
<feature type="domain" description="Helicase ATP-binding" evidence="19">
    <location>
        <begin position="114"/>
        <end position="291"/>
    </location>
</feature>
<evidence type="ECO:0000256" key="6">
    <source>
        <dbReference type="ARBA" id="ARBA00022741"/>
    </source>
</evidence>
<comment type="similarity">
    <text evidence="15">Belongs to the helicase family. Dicer subfamily.</text>
</comment>
<evidence type="ECO:0000259" key="18">
    <source>
        <dbReference type="PROSITE" id="PS50142"/>
    </source>
</evidence>
<evidence type="ECO:0000256" key="11">
    <source>
        <dbReference type="ARBA" id="ARBA00022884"/>
    </source>
</evidence>
<evidence type="ECO:0000256" key="7">
    <source>
        <dbReference type="ARBA" id="ARBA00022801"/>
    </source>
</evidence>
<dbReference type="InterPro" id="IPR036389">
    <property type="entry name" value="RNase_III_sf"/>
</dbReference>
<dbReference type="InterPro" id="IPR001650">
    <property type="entry name" value="Helicase_C-like"/>
</dbReference>
<dbReference type="GO" id="GO:0050688">
    <property type="term" value="P:regulation of defense response to virus"/>
    <property type="evidence" value="ECO:0007669"/>
    <property type="project" value="UniProtKB-KW"/>
</dbReference>
<dbReference type="Pfam" id="PF00636">
    <property type="entry name" value="Ribonuclease_3"/>
    <property type="match status" value="2"/>
</dbReference>
<gene>
    <name evidence="22" type="ORF">SS1G_10369</name>
</gene>
<evidence type="ECO:0000256" key="2">
    <source>
        <dbReference type="ARBA" id="ARBA00001946"/>
    </source>
</evidence>
<dbReference type="InterPro" id="IPR011545">
    <property type="entry name" value="DEAD/DEAH_box_helicase_dom"/>
</dbReference>
<evidence type="ECO:0000313" key="22">
    <source>
        <dbReference type="EMBL" id="EDN94495.1"/>
    </source>
</evidence>
<dbReference type="FunFam" id="1.10.1520.10:FF:000032">
    <property type="entry name" value="Dicer-like protein 2"/>
    <property type="match status" value="1"/>
</dbReference>
<dbReference type="Gene3D" id="1.10.1520.10">
    <property type="entry name" value="Ribonuclease III domain"/>
    <property type="match status" value="2"/>
</dbReference>
<evidence type="ECO:0000259" key="19">
    <source>
        <dbReference type="PROSITE" id="PS51192"/>
    </source>
</evidence>
<evidence type="ECO:0000259" key="17">
    <source>
        <dbReference type="PROSITE" id="PS50137"/>
    </source>
</evidence>
<keyword evidence="5" id="KW-0677">Repeat</keyword>
<feature type="domain" description="RNase III" evidence="18">
    <location>
        <begin position="1000"/>
        <end position="1141"/>
    </location>
</feature>
<dbReference type="PROSITE" id="PS50142">
    <property type="entry name" value="RNASE_3_2"/>
    <property type="match status" value="2"/>
</dbReference>
<sequence length="1515" mass="170620">MDNCTRNQKIPMAKTNALFEPHPQLFISQTDIIPSKIIASNPEAYPDIGGSLVDDQHEVEGYLDGLTSGKISNEIVEDLCSSTTESAIENEDAISEEEKGKNVTVTPRTYQLEMLEESLKGNIIVAMDTGSGKTHVAVLRILAELERMEPDKLIWFLAPTVALCTQHNEYLQLNISSVLVKLLVGSDGVDRWTEQRQWDAILKDVKIAVSPYQVLLDALAHGFVRMERLSLIIFDEAHNCLNKAPGAKIMTSFYHPYKSISPLPHILGLSASPVIRSDPQSLSKIEETLDAVCRTPKIHQADLRLRVKLPILSIIEYNPEPEYLMTKTVASLGKVIQDLNISEDPYVLALKSSGSEKSQRELAKLLNNYKTNSQRELRLIYNTGKTILVELGSWAADYYISAVVTKYLKTMKAREVFVVMDLAATERLYIAKALKQVGISPSVFSLADKTSDKVAKLLNIILQQEPPFSAIIFVEERATVFVLADLLSQHPLTKERFKIGTMVGSSSNSKRTQIVGELVDLDKQKDTLSRFKLGKIDILIATNVLEEGIDVRACNLVICFSKPSNLKSFIQRRGRARQQDSKLILLDPLGGKVIDWHELERNMRKMYENEMRELQHISEIETADEQSEDGRVLRVESTGAQLDLDNAVPHLYHFCSVLTAKDFVDLRPDFVYSFDLGTDFVRAKVIFPLSVPETLRVHESRGVWLSEKGAAKDAAFEAYVALYKGGLVNDNLLPLMVHDKVIDELTSKPVDTRASLLEVKERLDPWFDVARAWQEAEHNPGIVRTSIMSLDDLKIELCLPIEPPPIPPLTLHWNSSTELSVEFTNDAEIGTTEDMILRALKDTYLLLSGAFSRRFDIFSRRTVVQFIANRAPASLNLDCVTVTVDEPSRITGFIREFDKLAQPYIFEKWLPSKPPVNEVQHTYLNYSNAPENVPYLALIPVTRRTDFLHKVENQSPSSSKQFSCVLPASVCVQDAMPFQLVQFGMMIPSITHHIEVQLIVDRLCKTILKDLEISDRGLVQTAITHASYSLTSNYQRLEFLGDSILKLCTSVQLISEYPLWPEGYLSAMKDRIVSNSRSSRAAVELGLDEYIITKKFTGSKWRPMYVEDYLKTTEQKSRQMSSKVLSDVVEALIGACMVDGGIPKALKSLQLFFPELNWLPLETRQMSLYQLAADDLHLPIALQPIEQILAYTFTKKSLLVEAMTHPSYINGTQSLERLEFLGDAILDNIIVTAMWSYETELSHFQMHLLRSALVNADFLAFLCMEMSIEQYVTDLTEGKDHQIHETHTRRRFSLVNFLRHSSATFSIYQKQALARHQELREEILAVIKTGDKFPWTLLSRLDARKFFSDMIESLLGAIWIDSGSIDVCTRVVERMGILRYMRRILREGVRIMHPKEELGIVADFEDVKYVLWNRRIGGEDEDDGKDGGGESGIEYLCKVFVGGREIVEVGGGVRKEEIQARAAEAAMEILRGGGREAGFEGGKEGGQGKRKRNEGESEVIGGREGIAQGEKMNLD</sequence>
<keyword evidence="8" id="KW-0347">Helicase</keyword>
<evidence type="ECO:0008006" key="24">
    <source>
        <dbReference type="Google" id="ProtNLM"/>
    </source>
</evidence>
<dbReference type="GO" id="GO:0004525">
    <property type="term" value="F:ribonuclease III activity"/>
    <property type="evidence" value="ECO:0000318"/>
    <property type="project" value="GO_Central"/>
</dbReference>
<dbReference type="GO" id="GO:0004386">
    <property type="term" value="F:helicase activity"/>
    <property type="evidence" value="ECO:0007669"/>
    <property type="project" value="UniProtKB-KW"/>
</dbReference>
<evidence type="ECO:0000256" key="1">
    <source>
        <dbReference type="ARBA" id="ARBA00001936"/>
    </source>
</evidence>
<keyword evidence="10" id="KW-0460">Magnesium</keyword>
<dbReference type="InterPro" id="IPR005034">
    <property type="entry name" value="Dicer_dimerisation"/>
</dbReference>
<evidence type="ECO:0000256" key="15">
    <source>
        <dbReference type="PROSITE-ProRule" id="PRU00657"/>
    </source>
</evidence>
<feature type="domain" description="Dicer dsRNA-binding fold" evidence="21">
    <location>
        <begin position="647"/>
        <end position="742"/>
    </location>
</feature>
<evidence type="ECO:0000313" key="23">
    <source>
        <dbReference type="Proteomes" id="UP000001312"/>
    </source>
</evidence>
<dbReference type="KEGG" id="ssl:SS1G_10369"/>
<dbReference type="GO" id="GO:0005737">
    <property type="term" value="C:cytoplasm"/>
    <property type="evidence" value="ECO:0000318"/>
    <property type="project" value="GO_Central"/>
</dbReference>
<keyword evidence="3" id="KW-0930">Antiviral protein</keyword>
<evidence type="ECO:0000256" key="16">
    <source>
        <dbReference type="SAM" id="MobiDB-lite"/>
    </source>
</evidence>
<evidence type="ECO:0000256" key="14">
    <source>
        <dbReference type="ARBA" id="ARBA00025403"/>
    </source>
</evidence>
<dbReference type="Pfam" id="PF00271">
    <property type="entry name" value="Helicase_C"/>
    <property type="match status" value="1"/>
</dbReference>
<dbReference type="eggNOG" id="KOG0701">
    <property type="taxonomic scope" value="Eukaryota"/>
</dbReference>
<dbReference type="GeneID" id="5484948"/>
<dbReference type="FunFam" id="3.40.50.300:FF:002480">
    <property type="entry name" value="Dicer-like protein 2"/>
    <property type="match status" value="1"/>
</dbReference>
<evidence type="ECO:0000256" key="9">
    <source>
        <dbReference type="ARBA" id="ARBA00022840"/>
    </source>
</evidence>
<dbReference type="PROSITE" id="PS51194">
    <property type="entry name" value="HELICASE_CTER"/>
    <property type="match status" value="1"/>
</dbReference>
<comment type="cofactor">
    <cofactor evidence="2">
        <name>Mg(2+)</name>
        <dbReference type="ChEBI" id="CHEBI:18420"/>
    </cofactor>
</comment>
<dbReference type="PROSITE" id="PS51327">
    <property type="entry name" value="DICER_DSRBF"/>
    <property type="match status" value="1"/>
</dbReference>
<keyword evidence="7" id="KW-0378">Hydrolase</keyword>
<dbReference type="Gene3D" id="3.40.50.300">
    <property type="entry name" value="P-loop containing nucleotide triphosphate hydrolases"/>
    <property type="match status" value="2"/>
</dbReference>
<dbReference type="InterPro" id="IPR014720">
    <property type="entry name" value="dsRBD_dom"/>
</dbReference>
<dbReference type="Pfam" id="PF03368">
    <property type="entry name" value="Dicer_dimer"/>
    <property type="match status" value="1"/>
</dbReference>
<comment type="function">
    <text evidence="14">Dicer-like endonuclease involved in cleaving double-stranded RNA in the RNA interference (RNAi) pathway. Produces 21 to 25 bp dsRNAs (siRNAs) which target the selective destruction of homologous RNAs leading to sequence-specific suppression of gene expression, called post-transcriptional gene silencing (PTGS). Part of a broad host defense response against viral infection and transposons.</text>
</comment>
<reference evidence="23" key="1">
    <citation type="journal article" date="2011" name="PLoS Genet.">
        <title>Genomic analysis of the necrotrophic fungal pathogens Sclerotinia sclerotiorum and Botrytis cinerea.</title>
        <authorList>
            <person name="Amselem J."/>
            <person name="Cuomo C.A."/>
            <person name="van Kan J.A."/>
            <person name="Viaud M."/>
            <person name="Benito E.P."/>
            <person name="Couloux A."/>
            <person name="Coutinho P.M."/>
            <person name="de Vries R.P."/>
            <person name="Dyer P.S."/>
            <person name="Fillinger S."/>
            <person name="Fournier E."/>
            <person name="Gout L."/>
            <person name="Hahn M."/>
            <person name="Kohn L."/>
            <person name="Lapalu N."/>
            <person name="Plummer K.M."/>
            <person name="Pradier J.M."/>
            <person name="Quevillon E."/>
            <person name="Sharon A."/>
            <person name="Simon A."/>
            <person name="ten Have A."/>
            <person name="Tudzynski B."/>
            <person name="Tudzynski P."/>
            <person name="Wincker P."/>
            <person name="Andrew M."/>
            <person name="Anthouard V."/>
            <person name="Beever R.E."/>
            <person name="Beffa R."/>
            <person name="Benoit I."/>
            <person name="Bouzid O."/>
            <person name="Brault B."/>
            <person name="Chen Z."/>
            <person name="Choquer M."/>
            <person name="Collemare J."/>
            <person name="Cotton P."/>
            <person name="Danchin E.G."/>
            <person name="Da Silva C."/>
            <person name="Gautier A."/>
            <person name="Giraud C."/>
            <person name="Giraud T."/>
            <person name="Gonzalez C."/>
            <person name="Grossetete S."/>
            <person name="Guldener U."/>
            <person name="Henrissat B."/>
            <person name="Howlett B.J."/>
            <person name="Kodira C."/>
            <person name="Kretschmer M."/>
            <person name="Lappartient A."/>
            <person name="Leroch M."/>
            <person name="Levis C."/>
            <person name="Mauceli E."/>
            <person name="Neuveglise C."/>
            <person name="Oeser B."/>
            <person name="Pearson M."/>
            <person name="Poulain J."/>
            <person name="Poussereau N."/>
            <person name="Quesneville H."/>
            <person name="Rascle C."/>
            <person name="Schumacher J."/>
            <person name="Segurens B."/>
            <person name="Sexton A."/>
            <person name="Silva E."/>
            <person name="Sirven C."/>
            <person name="Soanes D.M."/>
            <person name="Talbot N.J."/>
            <person name="Templeton M."/>
            <person name="Yandava C."/>
            <person name="Yarden O."/>
            <person name="Zeng Q."/>
            <person name="Rollins J.A."/>
            <person name="Lebrun M.H."/>
            <person name="Dickman M."/>
        </authorList>
    </citation>
    <scope>NUCLEOTIDE SEQUENCE [LARGE SCALE GENOMIC DNA]</scope>
    <source>
        <strain evidence="23">ATCC 18683 / 1980 / Ss-1</strain>
    </source>
</reference>
<dbReference type="GO" id="GO:0046872">
    <property type="term" value="F:metal ion binding"/>
    <property type="evidence" value="ECO:0007669"/>
    <property type="project" value="UniProtKB-KW"/>
</dbReference>
<dbReference type="PANTHER" id="PTHR14950">
    <property type="entry name" value="DICER-RELATED"/>
    <property type="match status" value="1"/>
</dbReference>
<dbReference type="SUPFAM" id="SSF69065">
    <property type="entry name" value="RNase III domain-like"/>
    <property type="match status" value="2"/>
</dbReference>
<dbReference type="PROSITE" id="PS00517">
    <property type="entry name" value="RNASE_3_1"/>
    <property type="match status" value="2"/>
</dbReference>
<feature type="domain" description="RNase III" evidence="18">
    <location>
        <begin position="1182"/>
        <end position="1363"/>
    </location>
</feature>
<dbReference type="GO" id="GO:0003723">
    <property type="term" value="F:RNA binding"/>
    <property type="evidence" value="ECO:0000318"/>
    <property type="project" value="GO_Central"/>
</dbReference>
<keyword evidence="12" id="KW-0051">Antiviral defense</keyword>
<evidence type="ECO:0000256" key="8">
    <source>
        <dbReference type="ARBA" id="ARBA00022806"/>
    </source>
</evidence>
<keyword evidence="13" id="KW-0464">Manganese</keyword>
<proteinExistence type="inferred from homology"/>
<evidence type="ECO:0000259" key="21">
    <source>
        <dbReference type="PROSITE" id="PS51327"/>
    </source>
</evidence>
<accession>A7EYF3</accession>
<dbReference type="HOGENOM" id="CLU_000907_4_6_1"/>
<protein>
    <recommendedName>
        <fullName evidence="24">Dicer-like protein 2</fullName>
    </recommendedName>
</protein>
<name>A7EYF3_SCLS1</name>
<dbReference type="Gene3D" id="3.30.160.380">
    <property type="entry name" value="Dicer dimerisation domain"/>
    <property type="match status" value="1"/>
</dbReference>
<dbReference type="InterPro" id="IPR000999">
    <property type="entry name" value="RNase_III_dom"/>
</dbReference>
<dbReference type="PROSITE" id="PS51192">
    <property type="entry name" value="HELICASE_ATP_BIND_1"/>
    <property type="match status" value="1"/>
</dbReference>
<dbReference type="InParanoid" id="A7EYF3"/>
<evidence type="ECO:0000256" key="12">
    <source>
        <dbReference type="ARBA" id="ARBA00023118"/>
    </source>
</evidence>
<evidence type="ECO:0000256" key="10">
    <source>
        <dbReference type="ARBA" id="ARBA00022842"/>
    </source>
</evidence>
<dbReference type="GO" id="GO:0030422">
    <property type="term" value="P:siRNA processing"/>
    <property type="evidence" value="ECO:0000318"/>
    <property type="project" value="GO_Central"/>
</dbReference>
<keyword evidence="9" id="KW-0067">ATP-binding</keyword>
<keyword evidence="11 15" id="KW-0694">RNA-binding</keyword>